<dbReference type="AlphaFoldDB" id="A0A979FID5"/>
<protein>
    <submittedName>
        <fullName evidence="7">Lambda-crystallin isoform X1</fullName>
    </submittedName>
    <submittedName>
        <fullName evidence="8">Lambda-crystallin isoform X2</fullName>
    </submittedName>
</protein>
<dbReference type="Gene3D" id="1.10.1040.10">
    <property type="entry name" value="N-(1-d-carboxylethyl)-l-norvaline Dehydrogenase, domain 2"/>
    <property type="match status" value="1"/>
</dbReference>
<evidence type="ECO:0000256" key="1">
    <source>
        <dbReference type="ARBA" id="ARBA00009463"/>
    </source>
</evidence>
<dbReference type="InterPro" id="IPR036291">
    <property type="entry name" value="NAD(P)-bd_dom_sf"/>
</dbReference>
<dbReference type="InterPro" id="IPR013328">
    <property type="entry name" value="6PGD_dom2"/>
</dbReference>
<evidence type="ECO:0000313" key="7">
    <source>
        <dbReference type="RefSeq" id="XP_047736719.1"/>
    </source>
</evidence>
<dbReference type="PANTHER" id="PTHR48075">
    <property type="entry name" value="3-HYDROXYACYL-COA DEHYDROGENASE FAMILY PROTEIN"/>
    <property type="match status" value="1"/>
</dbReference>
<dbReference type="InterPro" id="IPR006108">
    <property type="entry name" value="3HC_DH_C"/>
</dbReference>
<dbReference type="Gene3D" id="3.40.50.720">
    <property type="entry name" value="NAD(P)-binding Rossmann-like Domain"/>
    <property type="match status" value="1"/>
</dbReference>
<accession>A0A979FID5</accession>
<keyword evidence="3" id="KW-0472">Membrane</keyword>
<reference evidence="7 8" key="1">
    <citation type="submission" date="2025-04" db="UniProtKB">
        <authorList>
            <consortium name="RefSeq"/>
        </authorList>
    </citation>
    <scope>IDENTIFICATION</scope>
    <source>
        <tissue evidence="7 8">Whole organism</tissue>
    </source>
</reference>
<evidence type="ECO:0000256" key="2">
    <source>
        <dbReference type="ARBA" id="ARBA00023002"/>
    </source>
</evidence>
<dbReference type="SUPFAM" id="SSF51735">
    <property type="entry name" value="NAD(P)-binding Rossmann-fold domains"/>
    <property type="match status" value="1"/>
</dbReference>
<gene>
    <name evidence="7 8" type="primary">LOC108673194</name>
</gene>
<feature type="domain" description="3-hydroxyacyl-CoA dehydrogenase C-terminal" evidence="4">
    <location>
        <begin position="192"/>
        <end position="243"/>
    </location>
</feature>
<dbReference type="SUPFAM" id="SSF48179">
    <property type="entry name" value="6-phosphogluconate dehydrogenase C-terminal domain-like"/>
    <property type="match status" value="1"/>
</dbReference>
<dbReference type="Pfam" id="PF00725">
    <property type="entry name" value="3HCDH"/>
    <property type="match status" value="1"/>
</dbReference>
<dbReference type="InterPro" id="IPR006176">
    <property type="entry name" value="3-OHacyl-CoA_DH_NAD-bd"/>
</dbReference>
<organism evidence="6 8">
    <name type="scientific">Hyalella azteca</name>
    <name type="common">Amphipod</name>
    <dbReference type="NCBI Taxonomy" id="294128"/>
    <lineage>
        <taxon>Eukaryota</taxon>
        <taxon>Metazoa</taxon>
        <taxon>Ecdysozoa</taxon>
        <taxon>Arthropoda</taxon>
        <taxon>Crustacea</taxon>
        <taxon>Multicrustacea</taxon>
        <taxon>Malacostraca</taxon>
        <taxon>Eumalacostraca</taxon>
        <taxon>Peracarida</taxon>
        <taxon>Amphipoda</taxon>
        <taxon>Senticaudata</taxon>
        <taxon>Talitrida</taxon>
        <taxon>Talitroidea</taxon>
        <taxon>Hyalellidae</taxon>
        <taxon>Hyalella</taxon>
    </lineage>
</organism>
<keyword evidence="3" id="KW-1133">Transmembrane helix</keyword>
<dbReference type="GO" id="GO:0050104">
    <property type="term" value="F:L-gulonate 3-dehydrogenase activity"/>
    <property type="evidence" value="ECO:0007669"/>
    <property type="project" value="TreeGrafter"/>
</dbReference>
<feature type="transmembrane region" description="Helical" evidence="3">
    <location>
        <begin position="12"/>
        <end position="34"/>
    </location>
</feature>
<name>A0A979FID5_HYAAZ</name>
<dbReference type="Proteomes" id="UP000694843">
    <property type="component" value="Unplaced"/>
</dbReference>
<keyword evidence="2" id="KW-0560">Oxidoreductase</keyword>
<sequence length="321" mass="35776">MGVTWRKAECSILSGLIGGSWAMLFTAAGFKVYMYDIDDKLVADALKDIQRQLQNLEKIGMLRGSDAADVQFSGISGGTSLEECVRGSVYVQECVPEQLSLKRKVFEQLDAVLDDATIVASSTSTMVPSTFMSGLKHAQNCLVSHPVNPPYFVPAVEIVPSPWTSEAVVSKTEDIMTEIGQEPIVFKKEHPGFGLNRIQYSILNECYHLIKDGVLSADGVDKLMKFGLGPRYAWMGPLETAVLNAEGMRSYLERYSHIMHSVSADLKGPADWSLPAAEPIIQQLDQLFPLDKLKERRQWRDERLIAFAALRDQMKRKEKSD</sequence>
<dbReference type="GO" id="GO:0070403">
    <property type="term" value="F:NAD+ binding"/>
    <property type="evidence" value="ECO:0007669"/>
    <property type="project" value="InterPro"/>
</dbReference>
<dbReference type="OrthoDB" id="2021159at2759"/>
<dbReference type="GeneID" id="108673194"/>
<keyword evidence="3" id="KW-0812">Transmembrane</keyword>
<evidence type="ECO:0000313" key="6">
    <source>
        <dbReference type="Proteomes" id="UP000694843"/>
    </source>
</evidence>
<dbReference type="RefSeq" id="XP_047736719.1">
    <property type="nucleotide sequence ID" value="XM_047880763.1"/>
</dbReference>
<dbReference type="GO" id="GO:0006631">
    <property type="term" value="P:fatty acid metabolic process"/>
    <property type="evidence" value="ECO:0007669"/>
    <property type="project" value="InterPro"/>
</dbReference>
<evidence type="ECO:0000259" key="4">
    <source>
        <dbReference type="Pfam" id="PF00725"/>
    </source>
</evidence>
<evidence type="ECO:0000259" key="5">
    <source>
        <dbReference type="Pfam" id="PF02737"/>
    </source>
</evidence>
<feature type="domain" description="3-hydroxyacyl-CoA dehydrogenase NAD binding" evidence="5">
    <location>
        <begin position="14"/>
        <end position="187"/>
    </location>
</feature>
<keyword evidence="6" id="KW-1185">Reference proteome</keyword>
<proteinExistence type="inferred from homology"/>
<dbReference type="CTD" id="32592"/>
<evidence type="ECO:0000313" key="8">
    <source>
        <dbReference type="RefSeq" id="XP_047736720.1"/>
    </source>
</evidence>
<comment type="similarity">
    <text evidence="1">Belongs to the 3-hydroxyacyl-CoA dehydrogenase family.</text>
</comment>
<dbReference type="InterPro" id="IPR008927">
    <property type="entry name" value="6-PGluconate_DH-like_C_sf"/>
</dbReference>
<dbReference type="RefSeq" id="XP_047736720.1">
    <property type="nucleotide sequence ID" value="XM_047880764.1"/>
</dbReference>
<evidence type="ECO:0000256" key="3">
    <source>
        <dbReference type="SAM" id="Phobius"/>
    </source>
</evidence>
<dbReference type="PANTHER" id="PTHR48075:SF1">
    <property type="entry name" value="LAMBDA-CRYSTALLIN HOMOLOG"/>
    <property type="match status" value="1"/>
</dbReference>
<dbReference type="Pfam" id="PF02737">
    <property type="entry name" value="3HCDH_N"/>
    <property type="match status" value="1"/>
</dbReference>